<dbReference type="InterPro" id="IPR012338">
    <property type="entry name" value="Beta-lactam/transpept-like"/>
</dbReference>
<evidence type="ECO:0000313" key="3">
    <source>
        <dbReference type="Proteomes" id="UP000063965"/>
    </source>
</evidence>
<evidence type="ECO:0000313" key="2">
    <source>
        <dbReference type="EMBL" id="AKQ33756.1"/>
    </source>
</evidence>
<dbReference type="InterPro" id="IPR001466">
    <property type="entry name" value="Beta-lactam-related"/>
</dbReference>
<protein>
    <submittedName>
        <fullName evidence="2">Beta-lactamase family protein</fullName>
    </submittedName>
</protein>
<dbReference type="SUPFAM" id="SSF56601">
    <property type="entry name" value="beta-lactamase/transpeptidase-like"/>
    <property type="match status" value="1"/>
</dbReference>
<evidence type="ECO:0000259" key="1">
    <source>
        <dbReference type="Pfam" id="PF00144"/>
    </source>
</evidence>
<dbReference type="Pfam" id="PF00144">
    <property type="entry name" value="Beta-lactamase"/>
    <property type="match status" value="1"/>
</dbReference>
<dbReference type="Proteomes" id="UP000063965">
    <property type="component" value="Chromosome"/>
</dbReference>
<organism evidence="2 3">
    <name type="scientific">Candidatus Coxiella mudrowiae</name>
    <dbReference type="NCBI Taxonomy" id="2054173"/>
    <lineage>
        <taxon>Bacteria</taxon>
        <taxon>Pseudomonadati</taxon>
        <taxon>Pseudomonadota</taxon>
        <taxon>Gammaproteobacteria</taxon>
        <taxon>Legionellales</taxon>
        <taxon>Coxiellaceae</taxon>
        <taxon>Coxiella</taxon>
    </lineage>
</organism>
<feature type="domain" description="Beta-lactamase-related" evidence="1">
    <location>
        <begin position="10"/>
        <end position="357"/>
    </location>
</feature>
<dbReference type="InterPro" id="IPR050491">
    <property type="entry name" value="AmpC-like"/>
</dbReference>
<dbReference type="Gene3D" id="3.40.710.10">
    <property type="entry name" value="DD-peptidase/beta-lactamase superfamily"/>
    <property type="match status" value="1"/>
</dbReference>
<reference evidence="2 3" key="1">
    <citation type="journal article" date="2015" name="Genome Biol. Evol.">
        <title>Distinctive Genome Reduction Rates Revealed by Genomic Analyses of Two Coxiella-Like Endosymbionts in Ticks.</title>
        <authorList>
            <person name="Gottlieb Y."/>
            <person name="Lalzar I."/>
            <person name="Klasson L."/>
        </authorList>
    </citation>
    <scope>NUCLEOTIDE SEQUENCE [LARGE SCALE GENOMIC DNA]</scope>
    <source>
        <strain evidence="2 3">CRt</strain>
    </source>
</reference>
<name>A0ABN4HTK4_9COXI</name>
<dbReference type="PANTHER" id="PTHR46825:SF7">
    <property type="entry name" value="D-ALANYL-D-ALANINE CARBOXYPEPTIDASE"/>
    <property type="match status" value="1"/>
</dbReference>
<proteinExistence type="predicted"/>
<dbReference type="PANTHER" id="PTHR46825">
    <property type="entry name" value="D-ALANYL-D-ALANINE-CARBOXYPEPTIDASE/ENDOPEPTIDASE AMPH"/>
    <property type="match status" value="1"/>
</dbReference>
<keyword evidence="3" id="KW-1185">Reference proteome</keyword>
<dbReference type="RefSeq" id="WP_048875389.1">
    <property type="nucleotide sequence ID" value="NZ_CP011126.1"/>
</dbReference>
<dbReference type="EMBL" id="CP011126">
    <property type="protein sequence ID" value="AKQ33756.1"/>
    <property type="molecule type" value="Genomic_DNA"/>
</dbReference>
<sequence>MKSIDIIKNNLPGVILSVCKTGNRIRHYCAGYANVETRELLSAEHIFQSGKITRMFTAALILKRVEEGVLDLDSPLALLSNQHLLDGGRLKLIVDLYPYLKPVTLRELLNNTSGLPSYDETVAYQKAFAAKPQKVWQAESYLDLITGSNVRYRLGYLLPFRGILSDSATNYIIAGLVLEAATGRKSSQQMRELFDSVSLKSTHYCSYGVLEEDLLPQLAHGYLPISHPYASGFSNQPVVTYNDNRELQVYDVTGAYNFNGLAGAASLSNTNDLIRWMRMLLEGRILRGSLKQLFDGVPVDPKASPREDQDFYGLGLYKTRFRRWGDVVWSAGNNLGYGVLVAHVIERNVTFALAVNVSRKIINFHEPTLVAPIFQDLLK</sequence>
<gene>
    <name evidence="2" type="ORF">CleRT_10880</name>
</gene>
<accession>A0ABN4HTK4</accession>